<dbReference type="EMBL" id="LFMY01000005">
    <property type="protein sequence ID" value="OKL60528.1"/>
    <property type="molecule type" value="Genomic_DNA"/>
</dbReference>
<organism evidence="4 5">
    <name type="scientific">Talaromyces atroroseus</name>
    <dbReference type="NCBI Taxonomy" id="1441469"/>
    <lineage>
        <taxon>Eukaryota</taxon>
        <taxon>Fungi</taxon>
        <taxon>Dikarya</taxon>
        <taxon>Ascomycota</taxon>
        <taxon>Pezizomycotina</taxon>
        <taxon>Eurotiomycetes</taxon>
        <taxon>Eurotiomycetidae</taxon>
        <taxon>Eurotiales</taxon>
        <taxon>Trichocomaceae</taxon>
        <taxon>Talaromyces</taxon>
        <taxon>Talaromyces sect. Trachyspermi</taxon>
    </lineage>
</organism>
<dbReference type="Gene3D" id="3.40.1350.10">
    <property type="match status" value="1"/>
</dbReference>
<dbReference type="AlphaFoldDB" id="A0A1Q5Q8R4"/>
<dbReference type="GO" id="GO:0000213">
    <property type="term" value="F:tRNA-intron lyase activity"/>
    <property type="evidence" value="ECO:0007669"/>
    <property type="project" value="TreeGrafter"/>
</dbReference>
<protein>
    <recommendedName>
        <fullName evidence="3">tRNA-splicing endonuclease subunit Sen15 domain-containing protein</fullName>
    </recommendedName>
</protein>
<keyword evidence="2" id="KW-0819">tRNA processing</keyword>
<dbReference type="PANTHER" id="PTHR28518">
    <property type="entry name" value="TRNA-SPLICING ENDONUCLEASE SUBUNIT SEN15"/>
    <property type="match status" value="1"/>
</dbReference>
<comment type="caution">
    <text evidence="4">The sequence shown here is derived from an EMBL/GenBank/DDBJ whole genome shotgun (WGS) entry which is preliminary data.</text>
</comment>
<dbReference type="RefSeq" id="XP_020120649.1">
    <property type="nucleotide sequence ID" value="XM_020266498.1"/>
</dbReference>
<dbReference type="InterPro" id="IPR042777">
    <property type="entry name" value="Sen15_fungi"/>
</dbReference>
<gene>
    <name evidence="4" type="ORF">UA08_04201</name>
</gene>
<dbReference type="SUPFAM" id="SSF53032">
    <property type="entry name" value="tRNA-intron endonuclease catalytic domain-like"/>
    <property type="match status" value="1"/>
</dbReference>
<dbReference type="InterPro" id="IPR018593">
    <property type="entry name" value="tRNA-endonuc_su_Sen15"/>
</dbReference>
<dbReference type="GeneID" id="31003956"/>
<dbReference type="PANTHER" id="PTHR28518:SF1">
    <property type="entry name" value="TRNA-SPLICING ENDONUCLEASE SUBUNIT SEN15"/>
    <property type="match status" value="1"/>
</dbReference>
<dbReference type="GO" id="GO:0000214">
    <property type="term" value="C:tRNA-intron endonuclease complex"/>
    <property type="evidence" value="ECO:0007669"/>
    <property type="project" value="InterPro"/>
</dbReference>
<keyword evidence="5" id="KW-1185">Reference proteome</keyword>
<proteinExistence type="inferred from homology"/>
<feature type="domain" description="tRNA-splicing endonuclease subunit Sen15" evidence="3">
    <location>
        <begin position="157"/>
        <end position="208"/>
    </location>
</feature>
<feature type="domain" description="tRNA-splicing endonuclease subunit Sen15" evidence="3">
    <location>
        <begin position="27"/>
        <end position="134"/>
    </location>
</feature>
<dbReference type="GO" id="GO:0003676">
    <property type="term" value="F:nucleic acid binding"/>
    <property type="evidence" value="ECO:0007669"/>
    <property type="project" value="InterPro"/>
</dbReference>
<dbReference type="GO" id="GO:0000379">
    <property type="term" value="P:tRNA-type intron splice site recognition and cleavage"/>
    <property type="evidence" value="ECO:0007669"/>
    <property type="project" value="InterPro"/>
</dbReference>
<sequence length="208" mass="23320">MPAPSALTTLIAKTNSNADPVSALTTQVFHNLQHQHLWTSLETHHPQNNQTALLQEQQNQEVAASVSGLPVPLISGIPPHRMYTHPDEQLYLLEIGLREGDLPSERLWVLPTTQGQSWSLQKLSAVFDALPSPSFSSLSGSEATRDDNKDKDREAKLTQYFERRRRADERNEWGGKRLILAMVDRLVGGDGTVVYYVVHDGHVKPRQN</sequence>
<dbReference type="FunFam" id="3.40.1350.10:FF:000012">
    <property type="entry name" value="Probable tRNA-splicing endonuclease subunit sen-15"/>
    <property type="match status" value="1"/>
</dbReference>
<dbReference type="OrthoDB" id="10002170at2759"/>
<evidence type="ECO:0000256" key="2">
    <source>
        <dbReference type="ARBA" id="ARBA00022694"/>
    </source>
</evidence>
<evidence type="ECO:0000313" key="4">
    <source>
        <dbReference type="EMBL" id="OKL60528.1"/>
    </source>
</evidence>
<dbReference type="InterPro" id="IPR036167">
    <property type="entry name" value="tRNA_intron_Endo_cat-like_sf"/>
</dbReference>
<evidence type="ECO:0000256" key="1">
    <source>
        <dbReference type="ARBA" id="ARBA00006091"/>
    </source>
</evidence>
<dbReference type="Pfam" id="PF09631">
    <property type="entry name" value="Sen15"/>
    <property type="match status" value="2"/>
</dbReference>
<name>A0A1Q5Q8R4_TALAT</name>
<dbReference type="STRING" id="1441469.A0A1Q5Q8R4"/>
<dbReference type="InterPro" id="IPR011856">
    <property type="entry name" value="tRNA_endonuc-like_dom_sf"/>
</dbReference>
<accession>A0A1Q5Q8R4</accession>
<dbReference type="Proteomes" id="UP000214365">
    <property type="component" value="Unassembled WGS sequence"/>
</dbReference>
<evidence type="ECO:0000259" key="3">
    <source>
        <dbReference type="Pfam" id="PF09631"/>
    </source>
</evidence>
<evidence type="ECO:0000313" key="5">
    <source>
        <dbReference type="Proteomes" id="UP000214365"/>
    </source>
</evidence>
<comment type="similarity">
    <text evidence="1">Belongs to the SEN15 family.</text>
</comment>
<reference evidence="4 5" key="1">
    <citation type="submission" date="2015-06" db="EMBL/GenBank/DDBJ databases">
        <title>Talaromyces atroroseus IBT 11181 draft genome.</title>
        <authorList>
            <person name="Rasmussen K.B."/>
            <person name="Rasmussen S."/>
            <person name="Petersen B."/>
            <person name="Sicheritz-Ponten T."/>
            <person name="Mortensen U.H."/>
            <person name="Thrane U."/>
        </authorList>
    </citation>
    <scope>NUCLEOTIDE SEQUENCE [LARGE SCALE GENOMIC DNA]</scope>
    <source>
        <strain evidence="4 5">IBT 11181</strain>
    </source>
</reference>